<accession>A0A8T2URM1</accession>
<organism evidence="2 3">
    <name type="scientific">Ceratopteris richardii</name>
    <name type="common">Triangle waterfern</name>
    <dbReference type="NCBI Taxonomy" id="49495"/>
    <lineage>
        <taxon>Eukaryota</taxon>
        <taxon>Viridiplantae</taxon>
        <taxon>Streptophyta</taxon>
        <taxon>Embryophyta</taxon>
        <taxon>Tracheophyta</taxon>
        <taxon>Polypodiopsida</taxon>
        <taxon>Polypodiidae</taxon>
        <taxon>Polypodiales</taxon>
        <taxon>Pteridineae</taxon>
        <taxon>Pteridaceae</taxon>
        <taxon>Parkerioideae</taxon>
        <taxon>Ceratopteris</taxon>
    </lineage>
</organism>
<sequence>MYIQSLLLIINFNGAQVKYVKQGTLRKSNTWSEAQPLRDRSTKVVTSKRK</sequence>
<evidence type="ECO:0000256" key="1">
    <source>
        <dbReference type="SAM" id="MobiDB-lite"/>
    </source>
</evidence>
<dbReference type="Proteomes" id="UP000825935">
    <property type="component" value="Chromosome 5"/>
</dbReference>
<evidence type="ECO:0000313" key="3">
    <source>
        <dbReference type="Proteomes" id="UP000825935"/>
    </source>
</evidence>
<comment type="caution">
    <text evidence="2">The sequence shown here is derived from an EMBL/GenBank/DDBJ whole genome shotgun (WGS) entry which is preliminary data.</text>
</comment>
<reference evidence="2" key="1">
    <citation type="submission" date="2021-08" db="EMBL/GenBank/DDBJ databases">
        <title>WGS assembly of Ceratopteris richardii.</title>
        <authorList>
            <person name="Marchant D.B."/>
            <person name="Chen G."/>
            <person name="Jenkins J."/>
            <person name="Shu S."/>
            <person name="Leebens-Mack J."/>
            <person name="Grimwood J."/>
            <person name="Schmutz J."/>
            <person name="Soltis P."/>
            <person name="Soltis D."/>
            <person name="Chen Z.-H."/>
        </authorList>
    </citation>
    <scope>NUCLEOTIDE SEQUENCE</scope>
    <source>
        <strain evidence="2">Whitten #5841</strain>
        <tissue evidence="2">Leaf</tissue>
    </source>
</reference>
<dbReference type="AlphaFoldDB" id="A0A8T2URM1"/>
<gene>
    <name evidence="2" type="ORF">KP509_05G025000</name>
</gene>
<feature type="region of interest" description="Disordered" evidence="1">
    <location>
        <begin position="31"/>
        <end position="50"/>
    </location>
</feature>
<proteinExistence type="predicted"/>
<protein>
    <submittedName>
        <fullName evidence="2">Uncharacterized protein</fullName>
    </submittedName>
</protein>
<dbReference type="EMBL" id="CM035410">
    <property type="protein sequence ID" value="KAH7436536.1"/>
    <property type="molecule type" value="Genomic_DNA"/>
</dbReference>
<name>A0A8T2URM1_CERRI</name>
<keyword evidence="3" id="KW-1185">Reference proteome</keyword>
<evidence type="ECO:0000313" key="2">
    <source>
        <dbReference type="EMBL" id="KAH7436536.1"/>
    </source>
</evidence>